<organism evidence="1 2">
    <name type="scientific">Escherichia phage phAPEC8</name>
    <dbReference type="NCBI Taxonomy" id="1229753"/>
    <lineage>
        <taxon>Viruses</taxon>
        <taxon>Duplodnaviria</taxon>
        <taxon>Heunggongvirae</taxon>
        <taxon>Uroviricota</taxon>
        <taxon>Caudoviricetes</taxon>
        <taxon>Stephanstirmvirinae</taxon>
        <taxon>Phapecoctavirus</taxon>
        <taxon>Phapecoctavirus phAPEC8</taxon>
        <taxon>Escherichia virus phAPEC8</taxon>
    </lineage>
</organism>
<evidence type="ECO:0000313" key="2">
    <source>
        <dbReference type="Proteomes" id="UP000009369"/>
    </source>
</evidence>
<keyword evidence="2" id="KW-1185">Reference proteome</keyword>
<dbReference type="Proteomes" id="UP000009369">
    <property type="component" value="Segment"/>
</dbReference>
<protein>
    <submittedName>
        <fullName evidence="1">Uncharacterized protein</fullName>
    </submittedName>
</protein>
<accession>K7QKH0</accession>
<name>K7QKH0_9CAUD</name>
<reference evidence="1 2" key="1">
    <citation type="journal article" date="2012" name="J. Virol.">
        <title>Complete Genome Sequence of the Novel Escherichia coli Phage phAPEC8.</title>
        <authorList>
            <person name="Tsonos J."/>
            <person name="Adriaenssens E.M."/>
            <person name="Klumpp J."/>
            <person name="Hernalsteens J.P."/>
            <person name="Lavigne R."/>
            <person name="De Greve H."/>
        </authorList>
    </citation>
    <scope>NUCLEOTIDE SEQUENCE [LARGE SCALE GENOMIC DNA]</scope>
</reference>
<proteinExistence type="predicted"/>
<gene>
    <name evidence="1" type="ORF">phAPEC8_00262</name>
</gene>
<dbReference type="KEGG" id="vg:14516759"/>
<sequence>MFKNITGNVATLKAGDKVELHRITMTVAHVEKVPPHHRKISLMCDKGRNITATLHEKDNVVIL</sequence>
<dbReference type="EMBL" id="JX561091">
    <property type="protein sequence ID" value="AFU62845.1"/>
    <property type="molecule type" value="Genomic_DNA"/>
</dbReference>
<dbReference type="GeneID" id="14516759"/>
<dbReference type="RefSeq" id="YP_007348630.1">
    <property type="nucleotide sequence ID" value="NC_020079.1"/>
</dbReference>
<evidence type="ECO:0000313" key="1">
    <source>
        <dbReference type="EMBL" id="AFU62845.1"/>
    </source>
</evidence>